<feature type="domain" description="Reverse transcriptase" evidence="1">
    <location>
        <begin position="1"/>
        <end position="133"/>
    </location>
</feature>
<dbReference type="OrthoDB" id="6435567at2759"/>
<accession>A0A4Y2T860</accession>
<dbReference type="Pfam" id="PF00078">
    <property type="entry name" value="RVT_1"/>
    <property type="match status" value="1"/>
</dbReference>
<keyword evidence="3" id="KW-1185">Reference proteome</keyword>
<dbReference type="PROSITE" id="PS50878">
    <property type="entry name" value="RT_POL"/>
    <property type="match status" value="1"/>
</dbReference>
<evidence type="ECO:0000313" key="2">
    <source>
        <dbReference type="EMBL" id="GBN96140.1"/>
    </source>
</evidence>
<sequence>MEKVKANQAVCLISLDVEGAFDNVCWESILFHLGQANCPNNIFRLVRSYLRERWVLFETRATRVQHETKRGCPQGSCRGPIFWNIVADSLLVQTFPCKKYVQAYADDLVHVIWGRDKSEIEAQGEAAMAVFEE</sequence>
<dbReference type="PANTHER" id="PTHR19446">
    <property type="entry name" value="REVERSE TRANSCRIPTASES"/>
    <property type="match status" value="1"/>
</dbReference>
<dbReference type="InterPro" id="IPR000477">
    <property type="entry name" value="RT_dom"/>
</dbReference>
<organism evidence="2 3">
    <name type="scientific">Araneus ventricosus</name>
    <name type="common">Orbweaver spider</name>
    <name type="synonym">Epeira ventricosa</name>
    <dbReference type="NCBI Taxonomy" id="182803"/>
    <lineage>
        <taxon>Eukaryota</taxon>
        <taxon>Metazoa</taxon>
        <taxon>Ecdysozoa</taxon>
        <taxon>Arthropoda</taxon>
        <taxon>Chelicerata</taxon>
        <taxon>Arachnida</taxon>
        <taxon>Araneae</taxon>
        <taxon>Araneomorphae</taxon>
        <taxon>Entelegynae</taxon>
        <taxon>Araneoidea</taxon>
        <taxon>Araneidae</taxon>
        <taxon>Araneus</taxon>
    </lineage>
</organism>
<dbReference type="Proteomes" id="UP000499080">
    <property type="component" value="Unassembled WGS sequence"/>
</dbReference>
<evidence type="ECO:0000313" key="3">
    <source>
        <dbReference type="Proteomes" id="UP000499080"/>
    </source>
</evidence>
<evidence type="ECO:0000259" key="1">
    <source>
        <dbReference type="PROSITE" id="PS50878"/>
    </source>
</evidence>
<gene>
    <name evidence="2" type="ORF">AVEN_195163_1</name>
</gene>
<dbReference type="AlphaFoldDB" id="A0A4Y2T860"/>
<proteinExistence type="predicted"/>
<dbReference type="EMBL" id="BGPR01026431">
    <property type="protein sequence ID" value="GBN96140.1"/>
    <property type="molecule type" value="Genomic_DNA"/>
</dbReference>
<comment type="caution">
    <text evidence="2">The sequence shown here is derived from an EMBL/GenBank/DDBJ whole genome shotgun (WGS) entry which is preliminary data.</text>
</comment>
<reference evidence="2 3" key="1">
    <citation type="journal article" date="2019" name="Sci. Rep.">
        <title>Orb-weaving spider Araneus ventricosus genome elucidates the spidroin gene catalogue.</title>
        <authorList>
            <person name="Kono N."/>
            <person name="Nakamura H."/>
            <person name="Ohtoshi R."/>
            <person name="Moran D.A.P."/>
            <person name="Shinohara A."/>
            <person name="Yoshida Y."/>
            <person name="Fujiwara M."/>
            <person name="Mori M."/>
            <person name="Tomita M."/>
            <person name="Arakawa K."/>
        </authorList>
    </citation>
    <scope>NUCLEOTIDE SEQUENCE [LARGE SCALE GENOMIC DNA]</scope>
</reference>
<protein>
    <recommendedName>
        <fullName evidence="1">Reverse transcriptase domain-containing protein</fullName>
    </recommendedName>
</protein>
<name>A0A4Y2T860_ARAVE</name>